<feature type="region of interest" description="Disordered" evidence="1">
    <location>
        <begin position="94"/>
        <end position="119"/>
    </location>
</feature>
<dbReference type="EMBL" id="PCWN01000011">
    <property type="protein sequence ID" value="PIR03520.1"/>
    <property type="molecule type" value="Genomic_DNA"/>
</dbReference>
<dbReference type="AlphaFoldDB" id="A0A2H0N3Q2"/>
<organism evidence="2 3">
    <name type="scientific">Candidatus Magasanikbacteria bacterium CG11_big_fil_rev_8_21_14_0_20_39_34</name>
    <dbReference type="NCBI Taxonomy" id="1974653"/>
    <lineage>
        <taxon>Bacteria</taxon>
        <taxon>Candidatus Magasanikiibacteriota</taxon>
    </lineage>
</organism>
<gene>
    <name evidence="2" type="ORF">COV59_04995</name>
</gene>
<evidence type="ECO:0000313" key="3">
    <source>
        <dbReference type="Proteomes" id="UP000229600"/>
    </source>
</evidence>
<reference evidence="2 3" key="1">
    <citation type="submission" date="2017-09" db="EMBL/GenBank/DDBJ databases">
        <title>Depth-based differentiation of microbial function through sediment-hosted aquifers and enrichment of novel symbionts in the deep terrestrial subsurface.</title>
        <authorList>
            <person name="Probst A.J."/>
            <person name="Ladd B."/>
            <person name="Jarett J.K."/>
            <person name="Geller-Mcgrath D.E."/>
            <person name="Sieber C.M."/>
            <person name="Emerson J.B."/>
            <person name="Anantharaman K."/>
            <person name="Thomas B.C."/>
            <person name="Malmstrom R."/>
            <person name="Stieglmeier M."/>
            <person name="Klingl A."/>
            <person name="Woyke T."/>
            <person name="Ryan C.M."/>
            <person name="Banfield J.F."/>
        </authorList>
    </citation>
    <scope>NUCLEOTIDE SEQUENCE [LARGE SCALE GENOMIC DNA]</scope>
    <source>
        <strain evidence="2">CG11_big_fil_rev_8_21_14_0_20_39_34</strain>
    </source>
</reference>
<evidence type="ECO:0000313" key="2">
    <source>
        <dbReference type="EMBL" id="PIR03520.1"/>
    </source>
</evidence>
<name>A0A2H0N3Q2_9BACT</name>
<protein>
    <submittedName>
        <fullName evidence="2">Uncharacterized protein</fullName>
    </submittedName>
</protein>
<comment type="caution">
    <text evidence="2">The sequence shown here is derived from an EMBL/GenBank/DDBJ whole genome shotgun (WGS) entry which is preliminary data.</text>
</comment>
<dbReference type="Proteomes" id="UP000229600">
    <property type="component" value="Unassembled WGS sequence"/>
</dbReference>
<evidence type="ECO:0000256" key="1">
    <source>
        <dbReference type="SAM" id="MobiDB-lite"/>
    </source>
</evidence>
<accession>A0A2H0N3Q2</accession>
<sequence length="190" mass="20798">MPVDQVGFGVHVVGLDVHPHHVPQPLGEEANLRATSVLRRGAVGDLVGPHVPVPLGEGPQEVALLLLPENREQEPSSRGDEVDLRDPWAMLRDDDVGAHDVPRRTPGPVGPDVEREQLPPDRMLPHPIAVQKPDQARQSLLHPRDEALQLQHGEAVFDSHLSPLGCPLVVEHVDSENRKPVSKSFLPNNL</sequence>
<feature type="compositionally biased region" description="Basic and acidic residues" evidence="1">
    <location>
        <begin position="94"/>
        <end position="103"/>
    </location>
</feature>
<proteinExistence type="predicted"/>